<feature type="compositionally biased region" description="Low complexity" evidence="1">
    <location>
        <begin position="21"/>
        <end position="34"/>
    </location>
</feature>
<name>A0A2J6TL81_9HELO</name>
<dbReference type="Proteomes" id="UP000235371">
    <property type="component" value="Unassembled WGS sequence"/>
</dbReference>
<accession>A0A2J6TL81</accession>
<protein>
    <submittedName>
        <fullName evidence="3">Uncharacterized protein</fullName>
    </submittedName>
</protein>
<evidence type="ECO:0000256" key="1">
    <source>
        <dbReference type="SAM" id="MobiDB-lite"/>
    </source>
</evidence>
<keyword evidence="2" id="KW-1133">Transmembrane helix</keyword>
<feature type="region of interest" description="Disordered" evidence="1">
    <location>
        <begin position="1"/>
        <end position="38"/>
    </location>
</feature>
<gene>
    <name evidence="3" type="ORF">K444DRAFT_626474</name>
</gene>
<dbReference type="GeneID" id="36590730"/>
<evidence type="ECO:0000313" key="3">
    <source>
        <dbReference type="EMBL" id="PMD63781.1"/>
    </source>
</evidence>
<dbReference type="AlphaFoldDB" id="A0A2J6TL81"/>
<evidence type="ECO:0000256" key="2">
    <source>
        <dbReference type="SAM" id="Phobius"/>
    </source>
</evidence>
<organism evidence="3 4">
    <name type="scientific">Hyaloscypha bicolor E</name>
    <dbReference type="NCBI Taxonomy" id="1095630"/>
    <lineage>
        <taxon>Eukaryota</taxon>
        <taxon>Fungi</taxon>
        <taxon>Dikarya</taxon>
        <taxon>Ascomycota</taxon>
        <taxon>Pezizomycotina</taxon>
        <taxon>Leotiomycetes</taxon>
        <taxon>Helotiales</taxon>
        <taxon>Hyaloscyphaceae</taxon>
        <taxon>Hyaloscypha</taxon>
        <taxon>Hyaloscypha bicolor</taxon>
    </lineage>
</organism>
<feature type="compositionally biased region" description="Basic residues" evidence="1">
    <location>
        <begin position="136"/>
        <end position="147"/>
    </location>
</feature>
<feature type="compositionally biased region" description="Low complexity" evidence="1">
    <location>
        <begin position="436"/>
        <end position="450"/>
    </location>
</feature>
<keyword evidence="2" id="KW-0812">Transmembrane</keyword>
<sequence>MAPPTSPPHNLSIRTAKHGKQSIQQAPSSSSPQQLHQEYPIKVPPEKQTKAVELYNTFILAEMLAENDTVTHNDGYLLPTGPPTARSVTSQTSSKHRGAPSTSASTYDAADYGSVVSFNQSPTSATELTSFDGKKVRTRTRKRLSPKARAKAALCPLDHHDIKSLEALRLSMPKEEIRTQLQSVPLSAASSSSQRTARSITKQEPASSSAVSDDFLGIGAQLLEVDAMDFDKQLLDVDILSSVTGQNYDNTQTDRPAPAMLNPVAPNFPILNDPNPYATFKHGAPFLLGCLRNDHFHCQYLQVCQERLNTADELQDHFASAHFEFTRIDPAHRFICSVCNDTSLGATELCRCGTPANIELWICGHFIKRQRFQRDSSDGTDFQGYRPGPTSFDPPSFGGPNGSLPWDPNTNNRGNFGGGVNNQGPSNYQGGYGRTGNPNPGFGWNNSNGSGSGSNPYQGNLFGTRHMAWDGHYDFQFWCSKAQPKGLRLHSFLLLLLVLFSIVFGFTHDWLITKTHLAAASIRSHLPVLGFAILMTSIVIPLLMQHFNLRRARCVSITIVLDHQAKKHADDLQRDLDVLCTLLHTLICRLHPDQSDLNILCVVSLAYDTKGRNDFALLPSTKHEL</sequence>
<feature type="region of interest" description="Disordered" evidence="1">
    <location>
        <begin position="123"/>
        <end position="147"/>
    </location>
</feature>
<dbReference type="OrthoDB" id="3921198at2759"/>
<reference evidence="3 4" key="1">
    <citation type="submission" date="2016-04" db="EMBL/GenBank/DDBJ databases">
        <title>A degradative enzymes factory behind the ericoid mycorrhizal symbiosis.</title>
        <authorList>
            <consortium name="DOE Joint Genome Institute"/>
            <person name="Martino E."/>
            <person name="Morin E."/>
            <person name="Grelet G."/>
            <person name="Kuo A."/>
            <person name="Kohler A."/>
            <person name="Daghino S."/>
            <person name="Barry K."/>
            <person name="Choi C."/>
            <person name="Cichocki N."/>
            <person name="Clum A."/>
            <person name="Copeland A."/>
            <person name="Hainaut M."/>
            <person name="Haridas S."/>
            <person name="Labutti K."/>
            <person name="Lindquist E."/>
            <person name="Lipzen A."/>
            <person name="Khouja H.-R."/>
            <person name="Murat C."/>
            <person name="Ohm R."/>
            <person name="Olson A."/>
            <person name="Spatafora J."/>
            <person name="Veneault-Fourrey C."/>
            <person name="Henrissat B."/>
            <person name="Grigoriev I."/>
            <person name="Martin F."/>
            <person name="Perotto S."/>
        </authorList>
    </citation>
    <scope>NUCLEOTIDE SEQUENCE [LARGE SCALE GENOMIC DNA]</scope>
    <source>
        <strain evidence="3 4">E</strain>
    </source>
</reference>
<dbReference type="RefSeq" id="XP_024740685.1">
    <property type="nucleotide sequence ID" value="XM_024882653.1"/>
</dbReference>
<dbReference type="InParanoid" id="A0A2J6TL81"/>
<feature type="region of interest" description="Disordered" evidence="1">
    <location>
        <begin position="78"/>
        <end position="106"/>
    </location>
</feature>
<feature type="transmembrane region" description="Helical" evidence="2">
    <location>
        <begin position="492"/>
        <end position="512"/>
    </location>
</feature>
<feature type="compositionally biased region" description="Polar residues" evidence="1">
    <location>
        <begin position="194"/>
        <end position="206"/>
    </location>
</feature>
<keyword evidence="2" id="KW-0472">Membrane</keyword>
<feature type="region of interest" description="Disordered" evidence="1">
    <location>
        <begin position="374"/>
        <end position="450"/>
    </location>
</feature>
<feature type="transmembrane region" description="Helical" evidence="2">
    <location>
        <begin position="524"/>
        <end position="543"/>
    </location>
</feature>
<dbReference type="EMBL" id="KZ613779">
    <property type="protein sequence ID" value="PMD63781.1"/>
    <property type="molecule type" value="Genomic_DNA"/>
</dbReference>
<proteinExistence type="predicted"/>
<keyword evidence="4" id="KW-1185">Reference proteome</keyword>
<feature type="region of interest" description="Disordered" evidence="1">
    <location>
        <begin position="181"/>
        <end position="206"/>
    </location>
</feature>
<evidence type="ECO:0000313" key="4">
    <source>
        <dbReference type="Proteomes" id="UP000235371"/>
    </source>
</evidence>